<dbReference type="AlphaFoldDB" id="A0A0F8XVE8"/>
<protein>
    <recommendedName>
        <fullName evidence="1">VTC domain-containing protein</fullName>
    </recommendedName>
</protein>
<comment type="caution">
    <text evidence="2">The sequence shown here is derived from an EMBL/GenBank/DDBJ whole genome shotgun (WGS) entry which is preliminary data.</text>
</comment>
<dbReference type="InterPro" id="IPR018966">
    <property type="entry name" value="VTC_domain"/>
</dbReference>
<gene>
    <name evidence="2" type="ORF">LCGC14_2897470</name>
</gene>
<dbReference type="EMBL" id="LAZR01056953">
    <property type="protein sequence ID" value="KKK73077.1"/>
    <property type="molecule type" value="Genomic_DNA"/>
</dbReference>
<dbReference type="Pfam" id="PF09359">
    <property type="entry name" value="VTC"/>
    <property type="match status" value="1"/>
</dbReference>
<feature type="non-terminal residue" evidence="2">
    <location>
        <position position="62"/>
    </location>
</feature>
<accession>A0A0F8XVE8</accession>
<reference evidence="2" key="1">
    <citation type="journal article" date="2015" name="Nature">
        <title>Complex archaea that bridge the gap between prokaryotes and eukaryotes.</title>
        <authorList>
            <person name="Spang A."/>
            <person name="Saw J.H."/>
            <person name="Jorgensen S.L."/>
            <person name="Zaremba-Niedzwiedzka K."/>
            <person name="Martijn J."/>
            <person name="Lind A.E."/>
            <person name="van Eijk R."/>
            <person name="Schleper C."/>
            <person name="Guy L."/>
            <person name="Ettema T.J."/>
        </authorList>
    </citation>
    <scope>NUCLEOTIDE SEQUENCE</scope>
</reference>
<feature type="domain" description="VTC" evidence="1">
    <location>
        <begin position="11"/>
        <end position="60"/>
    </location>
</feature>
<proteinExistence type="predicted"/>
<name>A0A0F8XVE8_9ZZZZ</name>
<evidence type="ECO:0000259" key="1">
    <source>
        <dbReference type="Pfam" id="PF09359"/>
    </source>
</evidence>
<evidence type="ECO:0000313" key="2">
    <source>
        <dbReference type="EMBL" id="KKK73077.1"/>
    </source>
</evidence>
<organism evidence="2">
    <name type="scientific">marine sediment metagenome</name>
    <dbReference type="NCBI Taxonomy" id="412755"/>
    <lineage>
        <taxon>unclassified sequences</taxon>
        <taxon>metagenomes</taxon>
        <taxon>ecological metagenomes</taxon>
    </lineage>
</organism>
<sequence length="62" mass="7124">MPFQHSLQASRFELKYIIDERCATGVRDFVRSYLEPDGFADPNRGNSYGISSLYLDSSELFL</sequence>